<dbReference type="NCBIfam" id="NF006050">
    <property type="entry name" value="PRK08197.1"/>
    <property type="match status" value="1"/>
</dbReference>
<evidence type="ECO:0000256" key="2">
    <source>
        <dbReference type="ARBA" id="ARBA00022898"/>
    </source>
</evidence>
<keyword evidence="3 5" id="KW-0456">Lyase</keyword>
<dbReference type="PANTHER" id="PTHR48078:SF6">
    <property type="entry name" value="L-THREONINE DEHYDRATASE CATABOLIC TDCB"/>
    <property type="match status" value="1"/>
</dbReference>
<dbReference type="InterPro" id="IPR036052">
    <property type="entry name" value="TrpB-like_PALP_sf"/>
</dbReference>
<dbReference type="PANTHER" id="PTHR48078">
    <property type="entry name" value="THREONINE DEHYDRATASE, MITOCHONDRIAL-RELATED"/>
    <property type="match status" value="1"/>
</dbReference>
<dbReference type="SUPFAM" id="SSF53686">
    <property type="entry name" value="Tryptophan synthase beta subunit-like PLP-dependent enzymes"/>
    <property type="match status" value="1"/>
</dbReference>
<proteinExistence type="predicted"/>
<evidence type="ECO:0000313" key="5">
    <source>
        <dbReference type="EMBL" id="MBP1989110.1"/>
    </source>
</evidence>
<comment type="caution">
    <text evidence="5">The sequence shown here is derived from an EMBL/GenBank/DDBJ whole genome shotgun (WGS) entry which is preliminary data.</text>
</comment>
<keyword evidence="2" id="KW-0663">Pyridoxal phosphate</keyword>
<dbReference type="InterPro" id="IPR050147">
    <property type="entry name" value="Ser/Thr_Dehydratase"/>
</dbReference>
<sequence>MQKFALICLRCGKYEPFAIKGRCACGGTMLVDYDLELISRTIGKEMLPARVSSMWRYKELLPVTSQDSIVSLGEGWTPLIRMPALERDLELDCIWLKREEQNPTGSFKARGFSTAISVLKEHGFLKPAVPSNGNAASALAAYAAYANMHALVIVPSDCPGVITNECLRYGAAVFRVKGYIHDAANIIEEGKAEQGWLHVGTLREPGRVEGKKTMGLELAEQLLWELPDVIVYPTGGGSGIIGLWKAFRELKQLKWVSGNLPRFISVQEAGCQPIVDSLHQPADEAAPQPEVTSSPTGLRVPNPPDQSLIVSIIKETGGSAVSVSRDQIAQAQTKLGLCGISASPEGAATLAGLQQACERGLIHRRESVVLINTSHADKYIDYAATEHLPVIDSYQELKTILAQSL</sequence>
<dbReference type="EC" id="4.2.3.1" evidence="5"/>
<evidence type="ECO:0000256" key="3">
    <source>
        <dbReference type="ARBA" id="ARBA00023239"/>
    </source>
</evidence>
<dbReference type="Proteomes" id="UP001519287">
    <property type="component" value="Unassembled WGS sequence"/>
</dbReference>
<reference evidence="5 6" key="1">
    <citation type="submission" date="2021-03" db="EMBL/GenBank/DDBJ databases">
        <title>Genomic Encyclopedia of Type Strains, Phase IV (KMG-IV): sequencing the most valuable type-strain genomes for metagenomic binning, comparative biology and taxonomic classification.</title>
        <authorList>
            <person name="Goeker M."/>
        </authorList>
    </citation>
    <scope>NUCLEOTIDE SEQUENCE [LARGE SCALE GENOMIC DNA]</scope>
    <source>
        <strain evidence="5 6">DSM 26048</strain>
    </source>
</reference>
<organism evidence="5 6">
    <name type="scientific">Paenibacillus eucommiae</name>
    <dbReference type="NCBI Taxonomy" id="1355755"/>
    <lineage>
        <taxon>Bacteria</taxon>
        <taxon>Bacillati</taxon>
        <taxon>Bacillota</taxon>
        <taxon>Bacilli</taxon>
        <taxon>Bacillales</taxon>
        <taxon>Paenibacillaceae</taxon>
        <taxon>Paenibacillus</taxon>
    </lineage>
</organism>
<dbReference type="EMBL" id="JAGGLB010000002">
    <property type="protein sequence ID" value="MBP1989110.1"/>
    <property type="molecule type" value="Genomic_DNA"/>
</dbReference>
<evidence type="ECO:0000259" key="4">
    <source>
        <dbReference type="Pfam" id="PF00291"/>
    </source>
</evidence>
<name>A0ABS4IPL7_9BACL</name>
<keyword evidence="6" id="KW-1185">Reference proteome</keyword>
<protein>
    <submittedName>
        <fullName evidence="5">Threonine synthase</fullName>
        <ecNumber evidence="5">4.2.3.1</ecNumber>
    </submittedName>
</protein>
<dbReference type="Gene3D" id="3.40.50.1100">
    <property type="match status" value="2"/>
</dbReference>
<gene>
    <name evidence="5" type="ORF">J2Z66_000705</name>
</gene>
<dbReference type="InterPro" id="IPR001926">
    <property type="entry name" value="TrpB-like_PALP"/>
</dbReference>
<dbReference type="GO" id="GO:0004795">
    <property type="term" value="F:threonine synthase activity"/>
    <property type="evidence" value="ECO:0007669"/>
    <property type="project" value="UniProtKB-EC"/>
</dbReference>
<feature type="domain" description="Tryptophan synthase beta chain-like PALP" evidence="4">
    <location>
        <begin position="70"/>
        <end position="373"/>
    </location>
</feature>
<comment type="cofactor">
    <cofactor evidence="1">
        <name>pyridoxal 5'-phosphate</name>
        <dbReference type="ChEBI" id="CHEBI:597326"/>
    </cofactor>
</comment>
<accession>A0ABS4IPL7</accession>
<evidence type="ECO:0000256" key="1">
    <source>
        <dbReference type="ARBA" id="ARBA00001933"/>
    </source>
</evidence>
<dbReference type="Pfam" id="PF00291">
    <property type="entry name" value="PALP"/>
    <property type="match status" value="1"/>
</dbReference>
<evidence type="ECO:0000313" key="6">
    <source>
        <dbReference type="Proteomes" id="UP001519287"/>
    </source>
</evidence>
<dbReference type="RefSeq" id="WP_209969936.1">
    <property type="nucleotide sequence ID" value="NZ_JAGGLB010000002.1"/>
</dbReference>